<evidence type="ECO:0000313" key="5">
    <source>
        <dbReference type="Proteomes" id="UP001484199"/>
    </source>
</evidence>
<dbReference type="InterPro" id="IPR025272">
    <property type="entry name" value="SocA_Panacea"/>
</dbReference>
<sequence>MVPYLETHPNKPKKHQTHTTTGKDIKLKIKGGKQTMRELKILQKQINKLTIKIDLCYNELINKKGFQIMDKNKNPAKINIFDVANYIISQKHELNHLRLHKIIYFSHISSLIKRQMPLINERLEAWLYGPVFPILYKNIKEDNEGFIVKPSNKGDFKKLNKEEKEIIDNVLEQMKKYKPFEISDITHQQKPWKDKFYQPTPNWEKEITNQELIEYFSKKKNFFEVD</sequence>
<proteinExistence type="predicted"/>
<organism evidence="4 5">
    <name type="scientific">Ash yellows phytoplasma</name>
    <dbReference type="NCBI Taxonomy" id="35780"/>
    <lineage>
        <taxon>Bacteria</taxon>
        <taxon>Bacillati</taxon>
        <taxon>Mycoplasmatota</taxon>
        <taxon>Mollicutes</taxon>
        <taxon>Acholeplasmatales</taxon>
        <taxon>Acholeplasmataceae</taxon>
        <taxon>Candidatus Phytoplasma</taxon>
        <taxon>16SrVII (Ash yellows group)</taxon>
    </lineage>
</organism>
<reference evidence="4" key="1">
    <citation type="submission" date="2024-03" db="EMBL/GenBank/DDBJ databases">
        <title>The Complete Genome of 'Candidatus Phytoplasma fraxini' AshY1 from the Ash Yellows Group.</title>
        <authorList>
            <person name="Boehm J.W."/>
            <person name="Huettel B."/>
            <person name="Schneider B."/>
            <person name="Kube M."/>
        </authorList>
    </citation>
    <scope>NUCLEOTIDE SEQUENCE [LARGE SCALE GENOMIC DNA]</scope>
    <source>
        <strain evidence="4">AshY1</strain>
    </source>
</reference>
<accession>A0ABZ2U7Z8</accession>
<evidence type="ECO:0000256" key="1">
    <source>
        <dbReference type="SAM" id="Coils"/>
    </source>
</evidence>
<gene>
    <name evidence="4" type="ORF">AshY1_01580</name>
</gene>
<evidence type="ECO:0000313" key="4">
    <source>
        <dbReference type="EMBL" id="WYY26300.1"/>
    </source>
</evidence>
<keyword evidence="5" id="KW-1185">Reference proteome</keyword>
<feature type="coiled-coil region" evidence="1">
    <location>
        <begin position="32"/>
        <end position="59"/>
    </location>
</feature>
<dbReference type="Proteomes" id="UP001484199">
    <property type="component" value="Chromosome"/>
</dbReference>
<evidence type="ECO:0000256" key="2">
    <source>
        <dbReference type="SAM" id="MobiDB-lite"/>
    </source>
</evidence>
<dbReference type="EMBL" id="CP146843">
    <property type="protein sequence ID" value="WYY26300.1"/>
    <property type="molecule type" value="Genomic_DNA"/>
</dbReference>
<dbReference type="Pfam" id="PF13274">
    <property type="entry name" value="SocA_Panacea"/>
    <property type="match status" value="1"/>
</dbReference>
<feature type="region of interest" description="Disordered" evidence="2">
    <location>
        <begin position="1"/>
        <end position="23"/>
    </location>
</feature>
<feature type="domain" description="Antitoxin SocA-like Panacea" evidence="3">
    <location>
        <begin position="99"/>
        <end position="193"/>
    </location>
</feature>
<protein>
    <recommendedName>
        <fullName evidence="3">Antitoxin SocA-like Panacea domain-containing protein</fullName>
    </recommendedName>
</protein>
<name>A0ABZ2U7Z8_ASHYP</name>
<keyword evidence="1" id="KW-0175">Coiled coil</keyword>
<evidence type="ECO:0000259" key="3">
    <source>
        <dbReference type="Pfam" id="PF13274"/>
    </source>
</evidence>